<dbReference type="SMART" id="SM00256">
    <property type="entry name" value="FBOX"/>
    <property type="match status" value="1"/>
</dbReference>
<dbReference type="PANTHER" id="PTHR47993:SF395">
    <property type="entry name" value="JACALIN-RELATED LECTIN 37-RELATED"/>
    <property type="match status" value="1"/>
</dbReference>
<proteinExistence type="predicted"/>
<dbReference type="PANTHER" id="PTHR47993">
    <property type="entry name" value="OS09G0372900 PROTEIN-RELATED"/>
    <property type="match status" value="1"/>
</dbReference>
<evidence type="ECO:0000259" key="1">
    <source>
        <dbReference type="PROSITE" id="PS50181"/>
    </source>
</evidence>
<dbReference type="OrthoDB" id="1107553at2759"/>
<accession>A0A8T2H2H8</accession>
<dbReference type="EMBL" id="JAEFBJ010000001">
    <property type="protein sequence ID" value="KAG7654005.1"/>
    <property type="molecule type" value="Genomic_DNA"/>
</dbReference>
<dbReference type="InterPro" id="IPR006527">
    <property type="entry name" value="F-box-assoc_dom_typ1"/>
</dbReference>
<gene>
    <name evidence="2" type="ORF">ISN44_As01g012230</name>
</gene>
<dbReference type="NCBIfam" id="TIGR01640">
    <property type="entry name" value="F_box_assoc_1"/>
    <property type="match status" value="1"/>
</dbReference>
<name>A0A8T2H2H8_ARASU</name>
<keyword evidence="3" id="KW-1185">Reference proteome</keyword>
<dbReference type="InterPro" id="IPR017451">
    <property type="entry name" value="F-box-assoc_interact_dom"/>
</dbReference>
<reference evidence="2 3" key="1">
    <citation type="submission" date="2020-12" db="EMBL/GenBank/DDBJ databases">
        <title>Concerted genomic and epigenomic changes stabilize Arabidopsis allopolyploids.</title>
        <authorList>
            <person name="Chen Z."/>
        </authorList>
    </citation>
    <scope>NUCLEOTIDE SEQUENCE [LARGE SCALE GENOMIC DNA]</scope>
    <source>
        <strain evidence="2">As9502</strain>
        <tissue evidence="2">Leaf</tissue>
    </source>
</reference>
<dbReference type="InterPro" id="IPR050233">
    <property type="entry name" value="A_thaliana_F-box"/>
</dbReference>
<dbReference type="InterPro" id="IPR001810">
    <property type="entry name" value="F-box_dom"/>
</dbReference>
<dbReference type="Pfam" id="PF07734">
    <property type="entry name" value="FBA_1"/>
    <property type="match status" value="1"/>
</dbReference>
<evidence type="ECO:0000313" key="2">
    <source>
        <dbReference type="EMBL" id="KAG7654005.1"/>
    </source>
</evidence>
<feature type="domain" description="F-box" evidence="1">
    <location>
        <begin position="1"/>
        <end position="46"/>
    </location>
</feature>
<dbReference type="PROSITE" id="PS50181">
    <property type="entry name" value="FBOX"/>
    <property type="match status" value="1"/>
</dbReference>
<dbReference type="Pfam" id="PF00646">
    <property type="entry name" value="F-box"/>
    <property type="match status" value="1"/>
</dbReference>
<evidence type="ECO:0000313" key="3">
    <source>
        <dbReference type="Proteomes" id="UP000694251"/>
    </source>
</evidence>
<dbReference type="Proteomes" id="UP000694251">
    <property type="component" value="Chromosome 1"/>
</dbReference>
<dbReference type="AlphaFoldDB" id="A0A8T2H2H8"/>
<sequence length="376" mass="43537">MACVNFPGELVEEILYRVPSPSITRFKTVSKEWNTLLNDKTFIKKHLALVRPQFLLWTNSKVYSVGVSLNDDPKIELRELLLDIPDVIDHRTTNILPCNDLLFCTSWWWNNKAVVWNLSLRQTRLIKSGVEHFRFGGIGYDSGRPGKGYHVFGHSHSWQSVNGNTSKFNKRFSISKFESNAWKCINDVSDGENSIGGDSLDNNVSLNGNLYWTTYRYETDEYLIQSFDFSKEIFKIFCVLPWKKDSFDIPILSVFRGDRLSVLNKFKGTNNMEIWVTKNKINEDVKNLVWMMFMTVSIPIYKGSNPSYFINDIYEKRLVMFCSDENGKACVYIVNGNARKKIQIGFDVSEFSHCFYDPNLFPIPSESSDQETNNKK</sequence>
<organism evidence="2 3">
    <name type="scientific">Arabidopsis suecica</name>
    <name type="common">Swedish thale-cress</name>
    <name type="synonym">Cardaminopsis suecica</name>
    <dbReference type="NCBI Taxonomy" id="45249"/>
    <lineage>
        <taxon>Eukaryota</taxon>
        <taxon>Viridiplantae</taxon>
        <taxon>Streptophyta</taxon>
        <taxon>Embryophyta</taxon>
        <taxon>Tracheophyta</taxon>
        <taxon>Spermatophyta</taxon>
        <taxon>Magnoliopsida</taxon>
        <taxon>eudicotyledons</taxon>
        <taxon>Gunneridae</taxon>
        <taxon>Pentapetalae</taxon>
        <taxon>rosids</taxon>
        <taxon>malvids</taxon>
        <taxon>Brassicales</taxon>
        <taxon>Brassicaceae</taxon>
        <taxon>Camelineae</taxon>
        <taxon>Arabidopsis</taxon>
    </lineage>
</organism>
<comment type="caution">
    <text evidence="2">The sequence shown here is derived from an EMBL/GenBank/DDBJ whole genome shotgun (WGS) entry which is preliminary data.</text>
</comment>
<protein>
    <submittedName>
        <fullName evidence="2">F-box associated interaction domain</fullName>
    </submittedName>
</protein>